<proteinExistence type="predicted"/>
<evidence type="ECO:0000313" key="1">
    <source>
        <dbReference type="EMBL" id="PCI76356.1"/>
    </source>
</evidence>
<accession>A0A2A4X1H0</accession>
<organism evidence="1 2">
    <name type="scientific">SAR86 cluster bacterium</name>
    <dbReference type="NCBI Taxonomy" id="2030880"/>
    <lineage>
        <taxon>Bacteria</taxon>
        <taxon>Pseudomonadati</taxon>
        <taxon>Pseudomonadota</taxon>
        <taxon>Gammaproteobacteria</taxon>
        <taxon>SAR86 cluster</taxon>
    </lineage>
</organism>
<dbReference type="Pfam" id="PF19193">
    <property type="entry name" value="Tectonin"/>
    <property type="match status" value="1"/>
</dbReference>
<dbReference type="EMBL" id="NVUL01000058">
    <property type="protein sequence ID" value="PCI76356.1"/>
    <property type="molecule type" value="Genomic_DNA"/>
</dbReference>
<protein>
    <submittedName>
        <fullName evidence="1">Uncharacterized protein</fullName>
    </submittedName>
</protein>
<sequence length="368" mass="39736">MQQYSSEFIQSRYQGDLGGCALLLLLIAVCFAANPVFAQRPSLHEGVLTLPYVVSNETAYSAELSLIPASDPVRFELIASQPLALNASLDGSTFADNRLFVTDIDVDGLAYWVELALIESEAGAPPLFEIRDFGVHAAVVSSNQLGLSIQPQWQRLLGSASDIGVGADGSVWAIGTDERSGGFGIYRWLGSTWQRVDGGALRIDVDPEGVPWIVNNSHSIYRWQDGAWQRMGGNARDIGIGADGTVWVTSGGGTYRYDEGNWIGVRGSGVRIDVDPNGIPWVLDHTNDIHQLIAGRWVRRSGEARDIGIGGDGSVWIVGTSDDEGNHNIYRWSGTAWNRVTGSSRQISVGPDGYPWAANAKGNIYRGG</sequence>
<evidence type="ECO:0000313" key="2">
    <source>
        <dbReference type="Proteomes" id="UP000218767"/>
    </source>
</evidence>
<dbReference type="InterPro" id="IPR006624">
    <property type="entry name" value="Beta-propeller_rpt_TECPR"/>
</dbReference>
<comment type="caution">
    <text evidence="1">The sequence shown here is derived from an EMBL/GenBank/DDBJ whole genome shotgun (WGS) entry which is preliminary data.</text>
</comment>
<name>A0A2A4X1H0_9GAMM</name>
<gene>
    <name evidence="1" type="ORF">COB20_10835</name>
</gene>
<dbReference type="AlphaFoldDB" id="A0A2A4X1H0"/>
<dbReference type="Proteomes" id="UP000218767">
    <property type="component" value="Unassembled WGS sequence"/>
</dbReference>
<reference evidence="2" key="1">
    <citation type="submission" date="2017-08" db="EMBL/GenBank/DDBJ databases">
        <title>A dynamic microbial community with high functional redundancy inhabits the cold, oxic subseafloor aquifer.</title>
        <authorList>
            <person name="Tully B.J."/>
            <person name="Wheat C.G."/>
            <person name="Glazer B.T."/>
            <person name="Huber J.A."/>
        </authorList>
    </citation>
    <scope>NUCLEOTIDE SEQUENCE [LARGE SCALE GENOMIC DNA]</scope>
</reference>
<dbReference type="SMART" id="SM00706">
    <property type="entry name" value="TECPR"/>
    <property type="match status" value="5"/>
</dbReference>